<name>A0A7X5XV44_9SPHN</name>
<feature type="region of interest" description="Disordered" evidence="1">
    <location>
        <begin position="130"/>
        <end position="166"/>
    </location>
</feature>
<keyword evidence="2" id="KW-1133">Transmembrane helix</keyword>
<evidence type="ECO:0000313" key="3">
    <source>
        <dbReference type="EMBL" id="NJB95918.1"/>
    </source>
</evidence>
<comment type="caution">
    <text evidence="3">The sequence shown here is derived from an EMBL/GenBank/DDBJ whole genome shotgun (WGS) entry which is preliminary data.</text>
</comment>
<keyword evidence="4" id="KW-1185">Reference proteome</keyword>
<feature type="transmembrane region" description="Helical" evidence="2">
    <location>
        <begin position="21"/>
        <end position="42"/>
    </location>
</feature>
<feature type="compositionally biased region" description="Pro residues" evidence="1">
    <location>
        <begin position="91"/>
        <end position="110"/>
    </location>
</feature>
<protein>
    <submittedName>
        <fullName evidence="3">Protein TonB</fullName>
    </submittedName>
</protein>
<gene>
    <name evidence="3" type="ORF">GGR89_000210</name>
</gene>
<dbReference type="AlphaFoldDB" id="A0A7X5XV44"/>
<evidence type="ECO:0000256" key="2">
    <source>
        <dbReference type="SAM" id="Phobius"/>
    </source>
</evidence>
<evidence type="ECO:0000313" key="4">
    <source>
        <dbReference type="Proteomes" id="UP000531251"/>
    </source>
</evidence>
<keyword evidence="2" id="KW-0812">Transmembrane</keyword>
<evidence type="ECO:0000256" key="1">
    <source>
        <dbReference type="SAM" id="MobiDB-lite"/>
    </source>
</evidence>
<organism evidence="3 4">
    <name type="scientific">Sphingomonas trueperi</name>
    <dbReference type="NCBI Taxonomy" id="53317"/>
    <lineage>
        <taxon>Bacteria</taxon>
        <taxon>Pseudomonadati</taxon>
        <taxon>Pseudomonadota</taxon>
        <taxon>Alphaproteobacteria</taxon>
        <taxon>Sphingomonadales</taxon>
        <taxon>Sphingomonadaceae</taxon>
        <taxon>Sphingomonas</taxon>
    </lineage>
</organism>
<feature type="compositionally biased region" description="Basic and acidic residues" evidence="1">
    <location>
        <begin position="67"/>
        <end position="88"/>
    </location>
</feature>
<dbReference type="Proteomes" id="UP000531251">
    <property type="component" value="Unassembled WGS sequence"/>
</dbReference>
<reference evidence="3 4" key="1">
    <citation type="submission" date="2020-03" db="EMBL/GenBank/DDBJ databases">
        <title>Genomic Encyclopedia of Type Strains, Phase IV (KMG-IV): sequencing the most valuable type-strain genomes for metagenomic binning, comparative biology and taxonomic classification.</title>
        <authorList>
            <person name="Goeker M."/>
        </authorList>
    </citation>
    <scope>NUCLEOTIDE SEQUENCE [LARGE SCALE GENOMIC DNA]</scope>
    <source>
        <strain evidence="3 4">DSM 7225</strain>
    </source>
</reference>
<proteinExistence type="predicted"/>
<dbReference type="RefSeq" id="WP_167712693.1">
    <property type="nucleotide sequence ID" value="NZ_BAAADY010000008.1"/>
</dbReference>
<accession>A0A7X5XV44</accession>
<sequence>MLSTTSASPVRRLRASLRGRTVAILLALAIELLIALMLLWMAPRVTPKEKPKTVVFGIEASEGEQAPAEKDAAKAPEKARKRAGEKAEAPQPTPPAAALPPPPVVPPVSSGPPSFIVMSRRDYAATDIAKAPAAQSGDQGNTQTADAGGGSGADDTPRAGTGPHGETLYAADWYRRPTNAQLSPYLPQRALGREGWGEVACRTIERYQVTDCQELGEFPRGSGYAGAVRQAAFQFRVKAPRVNSRLLIGSWVRIRITYSQRAGIGGDAD</sequence>
<feature type="region of interest" description="Disordered" evidence="1">
    <location>
        <begin position="63"/>
        <end position="112"/>
    </location>
</feature>
<dbReference type="EMBL" id="JAATJB010000001">
    <property type="protein sequence ID" value="NJB95918.1"/>
    <property type="molecule type" value="Genomic_DNA"/>
</dbReference>
<keyword evidence="2" id="KW-0472">Membrane</keyword>